<dbReference type="KEGG" id="nnu:104609720"/>
<evidence type="ECO:0000313" key="3">
    <source>
        <dbReference type="RefSeq" id="XP_010274397.1"/>
    </source>
</evidence>
<name>A0A1U8BDI1_NELNU</name>
<organism evidence="2 3">
    <name type="scientific">Nelumbo nucifera</name>
    <name type="common">Sacred lotus</name>
    <dbReference type="NCBI Taxonomy" id="4432"/>
    <lineage>
        <taxon>Eukaryota</taxon>
        <taxon>Viridiplantae</taxon>
        <taxon>Streptophyta</taxon>
        <taxon>Embryophyta</taxon>
        <taxon>Tracheophyta</taxon>
        <taxon>Spermatophyta</taxon>
        <taxon>Magnoliopsida</taxon>
        <taxon>Proteales</taxon>
        <taxon>Nelumbonaceae</taxon>
        <taxon>Nelumbo</taxon>
    </lineage>
</organism>
<accession>A0A1U8BDI1</accession>
<dbReference type="PANTHER" id="PTHR33595:SF3">
    <property type="entry name" value="PAS DOMAIN-CONTAINING PROTEIN"/>
    <property type="match status" value="1"/>
</dbReference>
<evidence type="ECO:0000313" key="2">
    <source>
        <dbReference type="Proteomes" id="UP000189703"/>
    </source>
</evidence>
<proteinExistence type="predicted"/>
<dbReference type="PANTHER" id="PTHR33595">
    <property type="entry name" value="VON WILLEBRAND FACTOR A DOMAIN PROTEIN"/>
    <property type="match status" value="1"/>
</dbReference>
<protein>
    <submittedName>
        <fullName evidence="3">Uncharacterized protein LOC104609720</fullName>
    </submittedName>
</protein>
<dbReference type="RefSeq" id="XP_010274397.1">
    <property type="nucleotide sequence ID" value="XM_010276095.2"/>
</dbReference>
<dbReference type="AlphaFoldDB" id="A0A1U8BDI1"/>
<dbReference type="OrthoDB" id="1922150at2759"/>
<evidence type="ECO:0000259" key="1">
    <source>
        <dbReference type="Pfam" id="PF25821"/>
    </source>
</evidence>
<gene>
    <name evidence="3" type="primary">LOC104609720</name>
</gene>
<dbReference type="GeneID" id="104609720"/>
<sequence>MTHNLVGLLRHHQEGSMKETMLMNSLNIYSSSSKTDEIMSRYRPIAPKPHIPIHPLLDGPTTLKNLSPRLPTRPSRARKRNRTGISPATLKRAGMHLRGFSSPCHTLSLAKNALLGLSLQSLAHGFLSFPTSTPSIGIGASLEEATAKASHLATLTFLSRPCSVPVAAKSTPEMDGINLCSSQTEEKILDLNTSIDIPEERNLLHEPPPEDPLQKLQEPPNCPSVITPQPVRPIGSSISVGFISEYPSPSCAMRTTKRPEEVEEEVESEALPAIVSDSNNRVRLANSAYKEMVGQPECPWLDATYDGASRGRPCKRIGGEVMLDIPGSNVPIYSNGFSCRVRIEWGTNGKKSSITAPCDVIRLSCNSKNYLFTWRFHTSETSEGSSNA</sequence>
<dbReference type="OMA" id="WENNGQK"/>
<dbReference type="eggNOG" id="KOG2048">
    <property type="taxonomic scope" value="Eukaryota"/>
</dbReference>
<dbReference type="STRING" id="4432.A0A1U8BDI1"/>
<reference evidence="3" key="1">
    <citation type="submission" date="2025-08" db="UniProtKB">
        <authorList>
            <consortium name="RefSeq"/>
        </authorList>
    </citation>
    <scope>IDENTIFICATION</scope>
</reference>
<dbReference type="InterPro" id="IPR057710">
    <property type="entry name" value="DUF7950"/>
</dbReference>
<dbReference type="Pfam" id="PF25821">
    <property type="entry name" value="DUF7950"/>
    <property type="match status" value="1"/>
</dbReference>
<keyword evidence="2" id="KW-1185">Reference proteome</keyword>
<dbReference type="Proteomes" id="UP000189703">
    <property type="component" value="Unplaced"/>
</dbReference>
<feature type="domain" description="DUF7950" evidence="1">
    <location>
        <begin position="260"/>
        <end position="377"/>
    </location>
</feature>